<sequence length="67" mass="7840">MESATSPILKLKIDLTCYCFLLFVFALFIIEIKPIYFPYIFAVSASVEILLSSEEIVQTLFKTERRW</sequence>
<dbReference type="AlphaFoldDB" id="A0A915AHS7"/>
<dbReference type="WBParaSite" id="PgR008_g102_t01">
    <property type="protein sequence ID" value="PgR008_g102_t01"/>
    <property type="gene ID" value="PgR008_g102"/>
</dbReference>
<dbReference type="Proteomes" id="UP000887569">
    <property type="component" value="Unplaced"/>
</dbReference>
<evidence type="ECO:0000313" key="2">
    <source>
        <dbReference type="WBParaSite" id="PgR008_g102_t01"/>
    </source>
</evidence>
<organism evidence="1 2">
    <name type="scientific">Parascaris univalens</name>
    <name type="common">Nematode worm</name>
    <dbReference type="NCBI Taxonomy" id="6257"/>
    <lineage>
        <taxon>Eukaryota</taxon>
        <taxon>Metazoa</taxon>
        <taxon>Ecdysozoa</taxon>
        <taxon>Nematoda</taxon>
        <taxon>Chromadorea</taxon>
        <taxon>Rhabditida</taxon>
        <taxon>Spirurina</taxon>
        <taxon>Ascaridomorpha</taxon>
        <taxon>Ascaridoidea</taxon>
        <taxon>Ascarididae</taxon>
        <taxon>Parascaris</taxon>
    </lineage>
</organism>
<proteinExistence type="predicted"/>
<name>A0A915AHS7_PARUN</name>
<reference evidence="2" key="1">
    <citation type="submission" date="2022-11" db="UniProtKB">
        <authorList>
            <consortium name="WormBaseParasite"/>
        </authorList>
    </citation>
    <scope>IDENTIFICATION</scope>
</reference>
<accession>A0A915AHS7</accession>
<protein>
    <submittedName>
        <fullName evidence="2">Uncharacterized protein</fullName>
    </submittedName>
</protein>
<keyword evidence="1" id="KW-1185">Reference proteome</keyword>
<evidence type="ECO:0000313" key="1">
    <source>
        <dbReference type="Proteomes" id="UP000887569"/>
    </source>
</evidence>